<dbReference type="EMBL" id="JOKG01000002">
    <property type="protein sequence ID" value="KEQ14643.1"/>
    <property type="molecule type" value="Genomic_DNA"/>
</dbReference>
<dbReference type="SUPFAM" id="SSF54427">
    <property type="entry name" value="NTF2-like"/>
    <property type="match status" value="1"/>
</dbReference>
<dbReference type="InterPro" id="IPR037401">
    <property type="entry name" value="SnoaL-like"/>
</dbReference>
<dbReference type="Proteomes" id="UP000028006">
    <property type="component" value="Unassembled WGS sequence"/>
</dbReference>
<dbReference type="Gene3D" id="3.10.450.50">
    <property type="match status" value="1"/>
</dbReference>
<evidence type="ECO:0000313" key="2">
    <source>
        <dbReference type="EMBL" id="KEQ14643.1"/>
    </source>
</evidence>
<sequence length="128" mass="14609">MSTRLKGEALAPFLHIVKQYERCIKDKDVDGMMSLFVDDNEPHSFGLHVNLNSRSAIEQRYSDYFNSEAGFESEIEEPVVYLHGEAACMCAQLSIKGHEHPKVRVTAFLENHSGKWLIRHQHISPSPE</sequence>
<dbReference type="AlphaFoldDB" id="A0A081N870"/>
<organism evidence="2 3">
    <name type="scientific">Endozoicomonas montiporae</name>
    <dbReference type="NCBI Taxonomy" id="1027273"/>
    <lineage>
        <taxon>Bacteria</taxon>
        <taxon>Pseudomonadati</taxon>
        <taxon>Pseudomonadota</taxon>
        <taxon>Gammaproteobacteria</taxon>
        <taxon>Oceanospirillales</taxon>
        <taxon>Endozoicomonadaceae</taxon>
        <taxon>Endozoicomonas</taxon>
    </lineage>
</organism>
<name>A0A081N870_9GAMM</name>
<proteinExistence type="predicted"/>
<reference evidence="2 3" key="1">
    <citation type="submission" date="2014-06" db="EMBL/GenBank/DDBJ databases">
        <title>Whole Genome Sequences of Three Symbiotic Endozoicomonas Bacteria.</title>
        <authorList>
            <person name="Neave M.J."/>
            <person name="Apprill A."/>
            <person name="Voolstra C.R."/>
        </authorList>
    </citation>
    <scope>NUCLEOTIDE SEQUENCE [LARGE SCALE GENOMIC DNA]</scope>
    <source>
        <strain evidence="2 3">LMG 24815</strain>
    </source>
</reference>
<gene>
    <name evidence="2" type="ORF">GZ77_10020</name>
</gene>
<evidence type="ECO:0000313" key="3">
    <source>
        <dbReference type="Proteomes" id="UP000028006"/>
    </source>
</evidence>
<accession>A0A081N870</accession>
<keyword evidence="3" id="KW-1185">Reference proteome</keyword>
<dbReference type="InterPro" id="IPR032710">
    <property type="entry name" value="NTF2-like_dom_sf"/>
</dbReference>
<dbReference type="RefSeq" id="WP_034874622.1">
    <property type="nucleotide sequence ID" value="NZ_JOKG01000002.1"/>
</dbReference>
<evidence type="ECO:0000259" key="1">
    <source>
        <dbReference type="Pfam" id="PF13474"/>
    </source>
</evidence>
<protein>
    <recommendedName>
        <fullName evidence="1">SnoaL-like domain-containing protein</fullName>
    </recommendedName>
</protein>
<comment type="caution">
    <text evidence="2">The sequence shown here is derived from an EMBL/GenBank/DDBJ whole genome shotgun (WGS) entry which is preliminary data.</text>
</comment>
<dbReference type="Pfam" id="PF13474">
    <property type="entry name" value="SnoaL_3"/>
    <property type="match status" value="1"/>
</dbReference>
<feature type="domain" description="SnoaL-like" evidence="1">
    <location>
        <begin position="16"/>
        <end position="125"/>
    </location>
</feature>